<evidence type="ECO:0000313" key="2">
    <source>
        <dbReference type="Proteomes" id="UP000772812"/>
    </source>
</evidence>
<gene>
    <name evidence="1" type="ORF">GWK41_08590</name>
</gene>
<sequence length="134" mass="15681">MHLESLLRDKIYIEENTHNIYKKLKEELKLFHTMKDLFLVAAAIGFYNQKREPLEKKKDIFTKNIFDKEKDIPFIYILALADRNDKEAVIIDVLSIVEEYANAGIKILADIVKNSTNKREAIDEFTAFLIEKFG</sequence>
<keyword evidence="2" id="KW-1185">Reference proteome</keyword>
<evidence type="ECO:0000313" key="1">
    <source>
        <dbReference type="EMBL" id="MBK3333126.1"/>
    </source>
</evidence>
<reference evidence="1 2" key="1">
    <citation type="journal article" date="2021" name="Syst. Appl. Microbiol.">
        <title>Persephonella atlantica sp. nov.: How to adapt to physico-chemical gradients in high temperature hydrothermal habitats.</title>
        <authorList>
            <person name="Francois D.X."/>
            <person name="Godfroy A."/>
            <person name="Mathien C."/>
            <person name="Aube J."/>
            <person name="Cathalot C."/>
            <person name="Lesongeur F."/>
            <person name="L'Haridon S."/>
            <person name="Philippon X."/>
            <person name="Roussel E.G."/>
        </authorList>
    </citation>
    <scope>NUCLEOTIDE SEQUENCE [LARGE SCALE GENOMIC DNA]</scope>
    <source>
        <strain evidence="1 2">MO1340</strain>
    </source>
</reference>
<name>A0ABS1GJX4_9AQUI</name>
<dbReference type="Proteomes" id="UP000772812">
    <property type="component" value="Unassembled WGS sequence"/>
</dbReference>
<evidence type="ECO:0008006" key="3">
    <source>
        <dbReference type="Google" id="ProtNLM"/>
    </source>
</evidence>
<proteinExistence type="predicted"/>
<organism evidence="1 2">
    <name type="scientific">Persephonella atlantica</name>
    <dbReference type="NCBI Taxonomy" id="2699429"/>
    <lineage>
        <taxon>Bacteria</taxon>
        <taxon>Pseudomonadati</taxon>
        <taxon>Aquificota</taxon>
        <taxon>Aquificia</taxon>
        <taxon>Aquificales</taxon>
        <taxon>Hydrogenothermaceae</taxon>
        <taxon>Persephonella</taxon>
    </lineage>
</organism>
<accession>A0ABS1GJX4</accession>
<dbReference type="RefSeq" id="WP_200674551.1">
    <property type="nucleotide sequence ID" value="NZ_JAACYA010000002.1"/>
</dbReference>
<dbReference type="EMBL" id="JAACYA010000002">
    <property type="protein sequence ID" value="MBK3333126.1"/>
    <property type="molecule type" value="Genomic_DNA"/>
</dbReference>
<comment type="caution">
    <text evidence="1">The sequence shown here is derived from an EMBL/GenBank/DDBJ whole genome shotgun (WGS) entry which is preliminary data.</text>
</comment>
<protein>
    <recommendedName>
        <fullName evidence="3">PTS EIIA type-2 domain-containing protein</fullName>
    </recommendedName>
</protein>